<feature type="binding site" evidence="8">
    <location>
        <position position="208"/>
    </location>
    <ligand>
        <name>ATP</name>
        <dbReference type="ChEBI" id="CHEBI:30616"/>
    </ligand>
</feature>
<dbReference type="InterPro" id="IPR038454">
    <property type="entry name" value="DnaA_N_sf"/>
</dbReference>
<evidence type="ECO:0000259" key="13">
    <source>
        <dbReference type="SMART" id="SM00382"/>
    </source>
</evidence>
<dbReference type="InterPro" id="IPR010921">
    <property type="entry name" value="Trp_repressor/repl_initiator"/>
</dbReference>
<evidence type="ECO:0000313" key="15">
    <source>
        <dbReference type="EMBL" id="TWT62196.1"/>
    </source>
</evidence>
<comment type="caution">
    <text evidence="8">Lacks conserved residue(s) required for the propagation of feature annotation.</text>
</comment>
<dbReference type="Gene3D" id="3.40.50.300">
    <property type="entry name" value="P-loop containing nucleotide triphosphate hydrolases"/>
    <property type="match status" value="1"/>
</dbReference>
<keyword evidence="6 8" id="KW-0446">Lipid-binding</keyword>
<dbReference type="NCBIfam" id="TIGR00362">
    <property type="entry name" value="DnaA"/>
    <property type="match status" value="1"/>
</dbReference>
<keyword evidence="5 8" id="KW-0067">ATP-binding</keyword>
<dbReference type="Gene3D" id="1.10.1750.10">
    <property type="match status" value="1"/>
</dbReference>
<dbReference type="Pfam" id="PF08299">
    <property type="entry name" value="Bac_DnaA_C"/>
    <property type="match status" value="1"/>
</dbReference>
<feature type="compositionally biased region" description="Polar residues" evidence="12">
    <location>
        <begin position="1"/>
        <end position="19"/>
    </location>
</feature>
<dbReference type="CDD" id="cd06571">
    <property type="entry name" value="Bac_DnaA_C"/>
    <property type="match status" value="1"/>
</dbReference>
<feature type="domain" description="Chromosomal replication initiator DnaA C-terminal" evidence="14">
    <location>
        <begin position="404"/>
        <end position="473"/>
    </location>
</feature>
<feature type="region of interest" description="Disordered" evidence="12">
    <location>
        <begin position="1"/>
        <end position="21"/>
    </location>
</feature>
<feature type="domain" description="AAA+ ATPase" evidence="13">
    <location>
        <begin position="193"/>
        <end position="327"/>
    </location>
</feature>
<comment type="subunit">
    <text evidence="8">Oligomerizes as a right-handed, spiral filament on DNA at oriC.</text>
</comment>
<feature type="region of interest" description="Domain I, interacts with DnaA modulators" evidence="8">
    <location>
        <begin position="1"/>
        <end position="99"/>
    </location>
</feature>
<evidence type="ECO:0000256" key="4">
    <source>
        <dbReference type="ARBA" id="ARBA00022741"/>
    </source>
</evidence>
<evidence type="ECO:0000256" key="7">
    <source>
        <dbReference type="ARBA" id="ARBA00023125"/>
    </source>
</evidence>
<feature type="region of interest" description="Domain IV, binds dsDNA" evidence="8">
    <location>
        <begin position="377"/>
        <end position="506"/>
    </location>
</feature>
<dbReference type="GO" id="GO:0003688">
    <property type="term" value="F:DNA replication origin binding"/>
    <property type="evidence" value="ECO:0007669"/>
    <property type="project" value="UniProtKB-UniRule"/>
</dbReference>
<dbReference type="InterPro" id="IPR027417">
    <property type="entry name" value="P-loop_NTPase"/>
</dbReference>
<organism evidence="15 16">
    <name type="scientific">Rubinisphaera italica</name>
    <dbReference type="NCBI Taxonomy" id="2527969"/>
    <lineage>
        <taxon>Bacteria</taxon>
        <taxon>Pseudomonadati</taxon>
        <taxon>Planctomycetota</taxon>
        <taxon>Planctomycetia</taxon>
        <taxon>Planctomycetales</taxon>
        <taxon>Planctomycetaceae</taxon>
        <taxon>Rubinisphaera</taxon>
    </lineage>
</organism>
<dbReference type="OrthoDB" id="9807019at2"/>
<dbReference type="Pfam" id="PF00308">
    <property type="entry name" value="Bac_DnaA"/>
    <property type="match status" value="1"/>
</dbReference>
<feature type="binding site" evidence="8">
    <location>
        <position position="207"/>
    </location>
    <ligand>
        <name>ATP</name>
        <dbReference type="ChEBI" id="CHEBI:30616"/>
    </ligand>
</feature>
<dbReference type="PANTHER" id="PTHR30050">
    <property type="entry name" value="CHROMOSOMAL REPLICATION INITIATOR PROTEIN DNAA"/>
    <property type="match status" value="1"/>
</dbReference>
<keyword evidence="16" id="KW-1185">Reference proteome</keyword>
<dbReference type="AlphaFoldDB" id="A0A5C5XGD0"/>
<feature type="binding site" evidence="8">
    <location>
        <position position="204"/>
    </location>
    <ligand>
        <name>ATP</name>
        <dbReference type="ChEBI" id="CHEBI:30616"/>
    </ligand>
</feature>
<evidence type="ECO:0000256" key="11">
    <source>
        <dbReference type="RuleBase" id="RU004227"/>
    </source>
</evidence>
<dbReference type="SMART" id="SM00760">
    <property type="entry name" value="Bac_DnaA_C"/>
    <property type="match status" value="1"/>
</dbReference>
<dbReference type="InterPro" id="IPR020591">
    <property type="entry name" value="Chromosome_initiator_DnaA-like"/>
</dbReference>
<dbReference type="GO" id="GO:0005886">
    <property type="term" value="C:plasma membrane"/>
    <property type="evidence" value="ECO:0007669"/>
    <property type="project" value="TreeGrafter"/>
</dbReference>
<dbReference type="InterPro" id="IPR001957">
    <property type="entry name" value="Chromosome_initiator_DnaA"/>
</dbReference>
<proteinExistence type="inferred from homology"/>
<keyword evidence="3 8" id="KW-0235">DNA replication</keyword>
<evidence type="ECO:0000256" key="9">
    <source>
        <dbReference type="NCBIfam" id="TIGR00362"/>
    </source>
</evidence>
<dbReference type="InterPro" id="IPR003593">
    <property type="entry name" value="AAA+_ATPase"/>
</dbReference>
<dbReference type="Gene3D" id="1.10.8.60">
    <property type="match status" value="1"/>
</dbReference>
<sequence length="506" mass="57493">MPPEWSHSSNEGSTQSISTDRPYAEKFQQSLRQLIGESRYQKWFQNRSTVTIHGDVLVVGVASPFLTKWMSKEFQQPATQIARECLGLAAQVRFEVDAAAAEQLSAFQSQVSSSSEVKSVVTTLPHSANEESKDGSSVTTAATLPAMKKNQKIRGRLAPRRRRFASLNDFVTGPGNHVPHAMAKIVAEHPGEQYNPLYYYGGVGIGKTHLLEGIHREVRQNYPDWQVMSLTAEAFGNYYTKALYEKSLPAFRKKFRAVDVLIVDDIDFLDAKKGFQEEFCHTIQELISYGRQVVLAADRHPRMLTHLRPELSTRFLSGLVTRLESPDLETRREIVRRHTDKLSLPVTDDAIDFVATKFSRNVRELIGAINCLQTYHHMTKRMVGITAAREILRDLERDCLKIVRTSDIQHAVCNLFGVQPEDLISAKRSRNLSQPRMLAMYLSRQWTQAAYHEIGKQYGGRNHSTVMSAEKRMKQMLERNESIQISTRKWSAQEIVSTLEEQLQVG</sequence>
<dbReference type="GO" id="GO:0006270">
    <property type="term" value="P:DNA replication initiation"/>
    <property type="evidence" value="ECO:0007669"/>
    <property type="project" value="UniProtKB-UniRule"/>
</dbReference>
<comment type="domain">
    <text evidence="8">Domain I is involved in oligomerization and binding regulators, domain II is flexibile and of varying length in different bacteria, domain III forms the AAA+ region, while domain IV binds dsDNA.</text>
</comment>
<dbReference type="InterPro" id="IPR013159">
    <property type="entry name" value="DnaA_C"/>
</dbReference>
<keyword evidence="4 8" id="KW-0547">Nucleotide-binding</keyword>
<name>A0A5C5XGD0_9PLAN</name>
<protein>
    <recommendedName>
        <fullName evidence="8 9">Chromosomal replication initiator protein DnaA</fullName>
    </recommendedName>
</protein>
<evidence type="ECO:0000256" key="1">
    <source>
        <dbReference type="ARBA" id="ARBA00006583"/>
    </source>
</evidence>
<dbReference type="RefSeq" id="WP_146504082.1">
    <property type="nucleotide sequence ID" value="NZ_SJPG01000001.1"/>
</dbReference>
<evidence type="ECO:0000256" key="5">
    <source>
        <dbReference type="ARBA" id="ARBA00022840"/>
    </source>
</evidence>
<dbReference type="InterPro" id="IPR013317">
    <property type="entry name" value="DnaA_dom"/>
</dbReference>
<dbReference type="SUPFAM" id="SSF48295">
    <property type="entry name" value="TrpR-like"/>
    <property type="match status" value="1"/>
</dbReference>
<dbReference type="PRINTS" id="PR00051">
    <property type="entry name" value="DNAA"/>
</dbReference>
<dbReference type="SMART" id="SM00382">
    <property type="entry name" value="AAA"/>
    <property type="match status" value="1"/>
</dbReference>
<dbReference type="Gene3D" id="3.30.300.180">
    <property type="match status" value="1"/>
</dbReference>
<evidence type="ECO:0000313" key="16">
    <source>
        <dbReference type="Proteomes" id="UP000316095"/>
    </source>
</evidence>
<evidence type="ECO:0000256" key="8">
    <source>
        <dbReference type="HAMAP-Rule" id="MF_00377"/>
    </source>
</evidence>
<keyword evidence="2 8" id="KW-0963">Cytoplasm</keyword>
<accession>A0A5C5XGD0</accession>
<dbReference type="HAMAP" id="MF_00377">
    <property type="entry name" value="DnaA_bact"/>
    <property type="match status" value="1"/>
</dbReference>
<keyword evidence="7 8" id="KW-0238">DNA-binding</keyword>
<evidence type="ECO:0000256" key="10">
    <source>
        <dbReference type="RuleBase" id="RU000577"/>
    </source>
</evidence>
<dbReference type="Proteomes" id="UP000316095">
    <property type="component" value="Unassembled WGS sequence"/>
</dbReference>
<dbReference type="CDD" id="cd00009">
    <property type="entry name" value="AAA"/>
    <property type="match status" value="1"/>
</dbReference>
<evidence type="ECO:0000256" key="2">
    <source>
        <dbReference type="ARBA" id="ARBA00022490"/>
    </source>
</evidence>
<feature type="binding site" evidence="8">
    <location>
        <position position="206"/>
    </location>
    <ligand>
        <name>ATP</name>
        <dbReference type="ChEBI" id="CHEBI:30616"/>
    </ligand>
</feature>
<gene>
    <name evidence="15" type="primary">dnaA_1</name>
    <name evidence="8" type="synonym">dnaA</name>
    <name evidence="15" type="ORF">Pan54_29370</name>
</gene>
<dbReference type="SUPFAM" id="SSF52540">
    <property type="entry name" value="P-loop containing nucleoside triphosphate hydrolases"/>
    <property type="match status" value="1"/>
</dbReference>
<evidence type="ECO:0000256" key="3">
    <source>
        <dbReference type="ARBA" id="ARBA00022705"/>
    </source>
</evidence>
<comment type="similarity">
    <text evidence="1 8 11">Belongs to the DnaA family.</text>
</comment>
<evidence type="ECO:0000259" key="14">
    <source>
        <dbReference type="SMART" id="SM00760"/>
    </source>
</evidence>
<dbReference type="GO" id="GO:0005524">
    <property type="term" value="F:ATP binding"/>
    <property type="evidence" value="ECO:0007669"/>
    <property type="project" value="UniProtKB-UniRule"/>
</dbReference>
<comment type="subcellular location">
    <subcellularLocation>
        <location evidence="8">Cytoplasm</location>
    </subcellularLocation>
</comment>
<comment type="caution">
    <text evidence="15">The sequence shown here is derived from an EMBL/GenBank/DDBJ whole genome shotgun (WGS) entry which is preliminary data.</text>
</comment>
<evidence type="ECO:0000256" key="6">
    <source>
        <dbReference type="ARBA" id="ARBA00023121"/>
    </source>
</evidence>
<dbReference type="PANTHER" id="PTHR30050:SF2">
    <property type="entry name" value="CHROMOSOMAL REPLICATION INITIATOR PROTEIN DNAA"/>
    <property type="match status" value="1"/>
</dbReference>
<reference evidence="15 16" key="1">
    <citation type="submission" date="2019-02" db="EMBL/GenBank/DDBJ databases">
        <title>Deep-cultivation of Planctomycetes and their phenomic and genomic characterization uncovers novel biology.</title>
        <authorList>
            <person name="Wiegand S."/>
            <person name="Jogler M."/>
            <person name="Boedeker C."/>
            <person name="Pinto D."/>
            <person name="Vollmers J."/>
            <person name="Rivas-Marin E."/>
            <person name="Kohn T."/>
            <person name="Peeters S.H."/>
            <person name="Heuer A."/>
            <person name="Rast P."/>
            <person name="Oberbeckmann S."/>
            <person name="Bunk B."/>
            <person name="Jeske O."/>
            <person name="Meyerdierks A."/>
            <person name="Storesund J.E."/>
            <person name="Kallscheuer N."/>
            <person name="Luecker S."/>
            <person name="Lage O.M."/>
            <person name="Pohl T."/>
            <person name="Merkel B.J."/>
            <person name="Hornburger P."/>
            <person name="Mueller R.-W."/>
            <person name="Bruemmer F."/>
            <person name="Labrenz M."/>
            <person name="Spormann A.M."/>
            <person name="Op Den Camp H."/>
            <person name="Overmann J."/>
            <person name="Amann R."/>
            <person name="Jetten M.S.M."/>
            <person name="Mascher T."/>
            <person name="Medema M.H."/>
            <person name="Devos D.P."/>
            <person name="Kaster A.-K."/>
            <person name="Ovreas L."/>
            <person name="Rohde M."/>
            <person name="Galperin M.Y."/>
            <person name="Jogler C."/>
        </authorList>
    </citation>
    <scope>NUCLEOTIDE SEQUENCE [LARGE SCALE GENOMIC DNA]</scope>
    <source>
        <strain evidence="15 16">Pan54</strain>
    </source>
</reference>
<dbReference type="EMBL" id="SJPG01000001">
    <property type="protein sequence ID" value="TWT62196.1"/>
    <property type="molecule type" value="Genomic_DNA"/>
</dbReference>
<evidence type="ECO:0000256" key="12">
    <source>
        <dbReference type="SAM" id="MobiDB-lite"/>
    </source>
</evidence>
<comment type="function">
    <text evidence="8 10">Plays an essential role in the initiation and regulation of chromosomal replication. ATP-DnaA binds to the origin of replication (oriC) to initiate formation of the DNA replication initiation complex once per cell cycle. Binds the DnaA box (a 9 base pair repeat at the origin) and separates the double-stranded (ds)DNA. Forms a right-handed helical filament on oriC DNA; dsDNA binds to the exterior of the filament while single-stranded (ss)DNA is stabiized in the filament's interior. The ATP-DnaA-oriC complex binds and stabilizes one strand of the AT-rich DNA unwinding element (DUE), permitting loading of DNA polymerase. After initiation quickly degrades to an ADP-DnaA complex that is not apt for DNA replication. Binds acidic phospholipids.</text>
</comment>
<dbReference type="GO" id="GO:0006275">
    <property type="term" value="P:regulation of DNA replication"/>
    <property type="evidence" value="ECO:0007669"/>
    <property type="project" value="UniProtKB-UniRule"/>
</dbReference>
<dbReference type="GO" id="GO:0005737">
    <property type="term" value="C:cytoplasm"/>
    <property type="evidence" value="ECO:0007669"/>
    <property type="project" value="UniProtKB-SubCell"/>
</dbReference>
<dbReference type="GO" id="GO:0008289">
    <property type="term" value="F:lipid binding"/>
    <property type="evidence" value="ECO:0007669"/>
    <property type="project" value="UniProtKB-KW"/>
</dbReference>